<name>A0A815GG09_ADIRI</name>
<dbReference type="Proteomes" id="UP000663828">
    <property type="component" value="Unassembled WGS sequence"/>
</dbReference>
<keyword evidence="1" id="KW-1133">Transmembrane helix</keyword>
<reference evidence="2" key="1">
    <citation type="submission" date="2021-02" db="EMBL/GenBank/DDBJ databases">
        <authorList>
            <person name="Nowell W R."/>
        </authorList>
    </citation>
    <scope>NUCLEOTIDE SEQUENCE</scope>
</reference>
<gene>
    <name evidence="2" type="ORF">XAT740_LOCUS30867</name>
</gene>
<evidence type="ECO:0000313" key="2">
    <source>
        <dbReference type="EMBL" id="CAF1339351.1"/>
    </source>
</evidence>
<organism evidence="2 3">
    <name type="scientific">Adineta ricciae</name>
    <name type="common">Rotifer</name>
    <dbReference type="NCBI Taxonomy" id="249248"/>
    <lineage>
        <taxon>Eukaryota</taxon>
        <taxon>Metazoa</taxon>
        <taxon>Spiralia</taxon>
        <taxon>Gnathifera</taxon>
        <taxon>Rotifera</taxon>
        <taxon>Eurotatoria</taxon>
        <taxon>Bdelloidea</taxon>
        <taxon>Adinetida</taxon>
        <taxon>Adinetidae</taxon>
        <taxon>Adineta</taxon>
    </lineage>
</organism>
<keyword evidence="1" id="KW-0812">Transmembrane</keyword>
<keyword evidence="3" id="KW-1185">Reference proteome</keyword>
<proteinExistence type="predicted"/>
<protein>
    <submittedName>
        <fullName evidence="2">Uncharacterized protein</fullName>
    </submittedName>
</protein>
<keyword evidence="1" id="KW-0472">Membrane</keyword>
<dbReference type="AlphaFoldDB" id="A0A815GG09"/>
<feature type="transmembrane region" description="Helical" evidence="1">
    <location>
        <begin position="104"/>
        <end position="125"/>
    </location>
</feature>
<evidence type="ECO:0000256" key="1">
    <source>
        <dbReference type="SAM" id="Phobius"/>
    </source>
</evidence>
<comment type="caution">
    <text evidence="2">The sequence shown here is derived from an EMBL/GenBank/DDBJ whole genome shotgun (WGS) entry which is preliminary data.</text>
</comment>
<evidence type="ECO:0000313" key="3">
    <source>
        <dbReference type="Proteomes" id="UP000663828"/>
    </source>
</evidence>
<sequence>MYINYFPPPPIFPSPPPYSSRICSSKSFVISPCSLSNDHNHLSLYNFISSIHTDQLTSSPNGSSFSPPTITKTAITTKVTRSLSASNKKMPTIDNITNLIQNHFHLLFLLLSILVFLILLLILLIHYQRFRQRHLTSTNKTHQIYYHLIPIRRKARTSMNMIQQIPTRPMRESPMTHIVHLSKTSGTHTKASKKTEEVL</sequence>
<dbReference type="EMBL" id="CAJNOR010002773">
    <property type="protein sequence ID" value="CAF1339351.1"/>
    <property type="molecule type" value="Genomic_DNA"/>
</dbReference>
<accession>A0A815GG09</accession>